<dbReference type="InterPro" id="IPR050213">
    <property type="entry name" value="GST_superfamily"/>
</dbReference>
<accession>F4PYY7</accession>
<feature type="domain" description="GST N-terminal" evidence="1">
    <location>
        <begin position="2"/>
        <end position="78"/>
    </location>
</feature>
<dbReference type="STRING" id="1054147.F4PYY7"/>
<dbReference type="InterPro" id="IPR004045">
    <property type="entry name" value="Glutathione_S-Trfase_N"/>
</dbReference>
<dbReference type="Gene3D" id="1.20.1050.10">
    <property type="match status" value="1"/>
</dbReference>
<dbReference type="InterPro" id="IPR004046">
    <property type="entry name" value="GST_C"/>
</dbReference>
<dbReference type="KEGG" id="dfa:DFA_02259"/>
<gene>
    <name evidence="3" type="ORF">DFA_02259</name>
</gene>
<sequence>MSQPTFYYFNGRGKGEVVRLLLTFAGVSFKDVRVENIDDALRARLPFGQIPFFEDNEIELAQSGSIIRYVAQKYKIAGDNNVDIAHGDAIIESIWDVLTPYWQTKDNEEKFNKYKTETIPKFLTRWEELLLKNGGKQFVGKSLTSADIAVFHAIDHLNFLKVYQLETTKYPTLSALYTTVSEVPALKTYLAARATDSKF</sequence>
<dbReference type="SFLD" id="SFLDS00019">
    <property type="entry name" value="Glutathione_Transferase_(cytos"/>
    <property type="match status" value="1"/>
</dbReference>
<feature type="domain" description="GST C-terminal" evidence="2">
    <location>
        <begin position="80"/>
        <end position="199"/>
    </location>
</feature>
<dbReference type="OrthoDB" id="16788at2759"/>
<evidence type="ECO:0000313" key="4">
    <source>
        <dbReference type="Proteomes" id="UP000007797"/>
    </source>
</evidence>
<dbReference type="Pfam" id="PF14497">
    <property type="entry name" value="GST_C_3"/>
    <property type="match status" value="1"/>
</dbReference>
<dbReference type="InterPro" id="IPR040079">
    <property type="entry name" value="Glutathione_S-Trfase"/>
</dbReference>
<protein>
    <recommendedName>
        <fullName evidence="5">Glutathione S-transferase</fullName>
    </recommendedName>
</protein>
<evidence type="ECO:0000313" key="3">
    <source>
        <dbReference type="EMBL" id="EGG19016.1"/>
    </source>
</evidence>
<dbReference type="Gene3D" id="3.40.30.10">
    <property type="entry name" value="Glutaredoxin"/>
    <property type="match status" value="1"/>
</dbReference>
<dbReference type="GeneID" id="14871223"/>
<dbReference type="GO" id="GO:0006749">
    <property type="term" value="P:glutathione metabolic process"/>
    <property type="evidence" value="ECO:0007669"/>
    <property type="project" value="TreeGrafter"/>
</dbReference>
<dbReference type="AlphaFoldDB" id="F4PYY7"/>
<dbReference type="CDD" id="cd03039">
    <property type="entry name" value="GST_N_Sigma_like"/>
    <property type="match status" value="1"/>
</dbReference>
<dbReference type="SFLD" id="SFLDG00363">
    <property type="entry name" value="AMPS_(cytGST):_Alpha-__Mu-__Pi"/>
    <property type="match status" value="1"/>
</dbReference>
<dbReference type="Proteomes" id="UP000007797">
    <property type="component" value="Unassembled WGS sequence"/>
</dbReference>
<evidence type="ECO:0008006" key="5">
    <source>
        <dbReference type="Google" id="ProtNLM"/>
    </source>
</evidence>
<reference evidence="4" key="1">
    <citation type="journal article" date="2011" name="Genome Res.">
        <title>Phylogeny-wide analysis of social amoeba genomes highlights ancient origins for complex intercellular communication.</title>
        <authorList>
            <person name="Heidel A.J."/>
            <person name="Lawal H.M."/>
            <person name="Felder M."/>
            <person name="Schilde C."/>
            <person name="Helps N.R."/>
            <person name="Tunggal B."/>
            <person name="Rivero F."/>
            <person name="John U."/>
            <person name="Schleicher M."/>
            <person name="Eichinger L."/>
            <person name="Platzer M."/>
            <person name="Noegel A.A."/>
            <person name="Schaap P."/>
            <person name="Gloeckner G."/>
        </authorList>
    </citation>
    <scope>NUCLEOTIDE SEQUENCE [LARGE SCALE GENOMIC DNA]</scope>
    <source>
        <strain evidence="4">SH3</strain>
    </source>
</reference>
<dbReference type="Pfam" id="PF02798">
    <property type="entry name" value="GST_N"/>
    <property type="match status" value="1"/>
</dbReference>
<dbReference type="SUPFAM" id="SSF52833">
    <property type="entry name" value="Thioredoxin-like"/>
    <property type="match status" value="1"/>
</dbReference>
<dbReference type="PANTHER" id="PTHR11571:SF150">
    <property type="entry name" value="GLUTATHIONE S-TRANSFERASE"/>
    <property type="match status" value="1"/>
</dbReference>
<dbReference type="PANTHER" id="PTHR11571">
    <property type="entry name" value="GLUTATHIONE S-TRANSFERASE"/>
    <property type="match status" value="1"/>
</dbReference>
<name>F4PYY7_CACFS</name>
<keyword evidence="4" id="KW-1185">Reference proteome</keyword>
<dbReference type="EMBL" id="GL883016">
    <property type="protein sequence ID" value="EGG19016.1"/>
    <property type="molecule type" value="Genomic_DNA"/>
</dbReference>
<dbReference type="SFLD" id="SFLDG01205">
    <property type="entry name" value="AMPS.1"/>
    <property type="match status" value="1"/>
</dbReference>
<proteinExistence type="predicted"/>
<dbReference type="InterPro" id="IPR036282">
    <property type="entry name" value="Glutathione-S-Trfase_C_sf"/>
</dbReference>
<dbReference type="OMA" id="DMIMILP"/>
<evidence type="ECO:0000259" key="2">
    <source>
        <dbReference type="PROSITE" id="PS50405"/>
    </source>
</evidence>
<dbReference type="SUPFAM" id="SSF47616">
    <property type="entry name" value="GST C-terminal domain-like"/>
    <property type="match status" value="1"/>
</dbReference>
<evidence type="ECO:0000259" key="1">
    <source>
        <dbReference type="PROSITE" id="PS50404"/>
    </source>
</evidence>
<dbReference type="CDD" id="cd03192">
    <property type="entry name" value="GST_C_Sigma_like"/>
    <property type="match status" value="1"/>
</dbReference>
<dbReference type="RefSeq" id="XP_004366649.1">
    <property type="nucleotide sequence ID" value="XM_004366592.1"/>
</dbReference>
<dbReference type="PROSITE" id="PS50405">
    <property type="entry name" value="GST_CTER"/>
    <property type="match status" value="1"/>
</dbReference>
<dbReference type="PROSITE" id="PS50404">
    <property type="entry name" value="GST_NTER"/>
    <property type="match status" value="1"/>
</dbReference>
<dbReference type="GO" id="GO:0004364">
    <property type="term" value="F:glutathione transferase activity"/>
    <property type="evidence" value="ECO:0007669"/>
    <property type="project" value="TreeGrafter"/>
</dbReference>
<dbReference type="InterPro" id="IPR010987">
    <property type="entry name" value="Glutathione-S-Trfase_C-like"/>
</dbReference>
<organism evidence="3 4">
    <name type="scientific">Cavenderia fasciculata</name>
    <name type="common">Slime mold</name>
    <name type="synonym">Dictyostelium fasciculatum</name>
    <dbReference type="NCBI Taxonomy" id="261658"/>
    <lineage>
        <taxon>Eukaryota</taxon>
        <taxon>Amoebozoa</taxon>
        <taxon>Evosea</taxon>
        <taxon>Eumycetozoa</taxon>
        <taxon>Dictyostelia</taxon>
        <taxon>Acytosteliales</taxon>
        <taxon>Cavenderiaceae</taxon>
        <taxon>Cavenderia</taxon>
    </lineage>
</organism>
<dbReference type="InterPro" id="IPR036249">
    <property type="entry name" value="Thioredoxin-like_sf"/>
</dbReference>